<dbReference type="AlphaFoldDB" id="A0A7W6S2F6"/>
<keyword evidence="2" id="KW-1185">Reference proteome</keyword>
<organism evidence="1 2">
    <name type="scientific">Roseospira goensis</name>
    <dbReference type="NCBI Taxonomy" id="391922"/>
    <lineage>
        <taxon>Bacteria</taxon>
        <taxon>Pseudomonadati</taxon>
        <taxon>Pseudomonadota</taxon>
        <taxon>Alphaproteobacteria</taxon>
        <taxon>Rhodospirillales</taxon>
        <taxon>Rhodospirillaceae</taxon>
        <taxon>Roseospira</taxon>
    </lineage>
</organism>
<comment type="caution">
    <text evidence="1">The sequence shown here is derived from an EMBL/GenBank/DDBJ whole genome shotgun (WGS) entry which is preliminary data.</text>
</comment>
<reference evidence="1 2" key="1">
    <citation type="submission" date="2020-08" db="EMBL/GenBank/DDBJ databases">
        <title>Genome sequencing of Purple Non-Sulfur Bacteria from various extreme environments.</title>
        <authorList>
            <person name="Mayer M."/>
        </authorList>
    </citation>
    <scope>NUCLEOTIDE SEQUENCE [LARGE SCALE GENOMIC DNA]</scope>
    <source>
        <strain evidence="1 2">JA135</strain>
    </source>
</reference>
<sequence>MRTRLVVLAGAVLLAACGEDPQSVADLNPDFVVREEATDRGIVLVVETVSEGFSRSMDVTKLGLDMRRIARFIATHPDKHPDVAGVRLEVTTPTVDVYGHDGMTRSLDLVMDRTTMERINYDAIMTAAHFLNLTTPTVKHPVGRQLIAGYCEDETAQEYARDFCRVARR</sequence>
<gene>
    <name evidence="1" type="ORF">GGD88_003403</name>
</gene>
<accession>A0A7W6S2F6</accession>
<dbReference type="Proteomes" id="UP000555728">
    <property type="component" value="Unassembled WGS sequence"/>
</dbReference>
<name>A0A7W6S2F6_9PROT</name>
<evidence type="ECO:0000313" key="1">
    <source>
        <dbReference type="EMBL" id="MBB4287648.1"/>
    </source>
</evidence>
<protein>
    <recommendedName>
        <fullName evidence="3">Lipoprotein</fullName>
    </recommendedName>
</protein>
<dbReference type="RefSeq" id="WP_184437611.1">
    <property type="nucleotide sequence ID" value="NZ_JACIGI010000045.1"/>
</dbReference>
<dbReference type="EMBL" id="JACIGI010000045">
    <property type="protein sequence ID" value="MBB4287648.1"/>
    <property type="molecule type" value="Genomic_DNA"/>
</dbReference>
<evidence type="ECO:0008006" key="3">
    <source>
        <dbReference type="Google" id="ProtNLM"/>
    </source>
</evidence>
<dbReference type="PROSITE" id="PS51257">
    <property type="entry name" value="PROKAR_LIPOPROTEIN"/>
    <property type="match status" value="1"/>
</dbReference>
<evidence type="ECO:0000313" key="2">
    <source>
        <dbReference type="Proteomes" id="UP000555728"/>
    </source>
</evidence>
<proteinExistence type="predicted"/>